<dbReference type="Pfam" id="PF03473">
    <property type="entry name" value="MOSC"/>
    <property type="match status" value="1"/>
</dbReference>
<dbReference type="SUPFAM" id="SSF141673">
    <property type="entry name" value="MOSC N-terminal domain-like"/>
    <property type="match status" value="1"/>
</dbReference>
<accession>A0A1Y6CB04</accession>
<gene>
    <name evidence="2" type="ORF">SAMN02745746_03895</name>
</gene>
<dbReference type="GO" id="GO:0030170">
    <property type="term" value="F:pyridoxal phosphate binding"/>
    <property type="evidence" value="ECO:0007669"/>
    <property type="project" value="InterPro"/>
</dbReference>
<feature type="domain" description="MOSC" evidence="1">
    <location>
        <begin position="116"/>
        <end position="259"/>
    </location>
</feature>
<dbReference type="SUPFAM" id="SSF50800">
    <property type="entry name" value="PK beta-barrel domain-like"/>
    <property type="match status" value="1"/>
</dbReference>
<dbReference type="RefSeq" id="WP_085277871.1">
    <property type="nucleotide sequence ID" value="NZ_FXAG01000032.1"/>
</dbReference>
<dbReference type="InterPro" id="IPR011037">
    <property type="entry name" value="Pyrv_Knase-like_insert_dom_sf"/>
</dbReference>
<dbReference type="PROSITE" id="PS51340">
    <property type="entry name" value="MOSC"/>
    <property type="match status" value="1"/>
</dbReference>
<keyword evidence="3" id="KW-1185">Reference proteome</keyword>
<dbReference type="GO" id="GO:0030151">
    <property type="term" value="F:molybdenum ion binding"/>
    <property type="evidence" value="ECO:0007669"/>
    <property type="project" value="InterPro"/>
</dbReference>
<sequence length="265" mass="29671">MQLASMFVHPLKSARGIPYTRAFASWQGLLHDREWLLTDESGRFITARDYPQLLTIRCTLIPGAILFQAPDTAPIAALASEFDTPSATSVWKDHFTAYHGSPRTDAWFSRYLGIPCRLLWLGRHSQRKQKTSDHGLSFADGYPYLLLNQSSLDELNAQLPEQVSQRHFRPNLVVSGAAPYEEDDWKVVRIGAVIFDVAKPCTRCTLTTVNPDNGVPSADGEPLATLIKTRQLPEGICFGVNLVPRNEGLLQLGDPFEVLELRYTF</sequence>
<dbReference type="InterPro" id="IPR005303">
    <property type="entry name" value="MOCOS_middle"/>
</dbReference>
<dbReference type="STRING" id="1123014.SAMN02745746_03895"/>
<evidence type="ECO:0000259" key="1">
    <source>
        <dbReference type="PROSITE" id="PS51340"/>
    </source>
</evidence>
<organism evidence="2 3">
    <name type="scientific">Pseudogulbenkiania subflava DSM 22618</name>
    <dbReference type="NCBI Taxonomy" id="1123014"/>
    <lineage>
        <taxon>Bacteria</taxon>
        <taxon>Pseudomonadati</taxon>
        <taxon>Pseudomonadota</taxon>
        <taxon>Betaproteobacteria</taxon>
        <taxon>Neisseriales</taxon>
        <taxon>Chromobacteriaceae</taxon>
        <taxon>Pseudogulbenkiania</taxon>
    </lineage>
</organism>
<dbReference type="Proteomes" id="UP000192920">
    <property type="component" value="Unassembled WGS sequence"/>
</dbReference>
<protein>
    <recommendedName>
        <fullName evidence="1">MOSC domain-containing protein</fullName>
    </recommendedName>
</protein>
<dbReference type="Pfam" id="PF03476">
    <property type="entry name" value="MOSC_N"/>
    <property type="match status" value="1"/>
</dbReference>
<proteinExistence type="predicted"/>
<dbReference type="InterPro" id="IPR005302">
    <property type="entry name" value="MoCF_Sase_C"/>
</dbReference>
<name>A0A1Y6CB04_9NEIS</name>
<dbReference type="EMBL" id="FXAG01000032">
    <property type="protein sequence ID" value="SMF54805.1"/>
    <property type="molecule type" value="Genomic_DNA"/>
</dbReference>
<dbReference type="AlphaFoldDB" id="A0A1Y6CB04"/>
<reference evidence="3" key="1">
    <citation type="submission" date="2017-04" db="EMBL/GenBank/DDBJ databases">
        <authorList>
            <person name="Varghese N."/>
            <person name="Submissions S."/>
        </authorList>
    </citation>
    <scope>NUCLEOTIDE SEQUENCE [LARGE SCALE GENOMIC DNA]</scope>
    <source>
        <strain evidence="3">DSM 22618</strain>
    </source>
</reference>
<evidence type="ECO:0000313" key="2">
    <source>
        <dbReference type="EMBL" id="SMF54805.1"/>
    </source>
</evidence>
<evidence type="ECO:0000313" key="3">
    <source>
        <dbReference type="Proteomes" id="UP000192920"/>
    </source>
</evidence>
<dbReference type="PANTHER" id="PTHR14237:SF19">
    <property type="entry name" value="MITOCHONDRIAL AMIDOXIME REDUCING COMPONENT 1"/>
    <property type="match status" value="1"/>
</dbReference>
<dbReference type="PANTHER" id="PTHR14237">
    <property type="entry name" value="MOLYBDOPTERIN COFACTOR SULFURASE MOSC"/>
    <property type="match status" value="1"/>
</dbReference>
<dbReference type="GO" id="GO:0003824">
    <property type="term" value="F:catalytic activity"/>
    <property type="evidence" value="ECO:0007669"/>
    <property type="project" value="InterPro"/>
</dbReference>